<sequence length="131" mass="14665">MTVLLVTPELDMSLVQRRGVMTVPVEDATVSCLCLARKPCKGLVIGNLPLKSRQLDLYALEMGKRMIERLGVRGYQHVGGLGLHGPWESYEFNQKLVDMESQAFKEAQRNDDPSLVLPFVLERDGTSPYSD</sequence>
<comment type="caution">
    <text evidence="1">The sequence shown here is derived from an EMBL/GenBank/DDBJ whole genome shotgun (WGS) entry which is preliminary data.</text>
</comment>
<reference evidence="1" key="1">
    <citation type="journal article" date="2015" name="Nature">
        <title>Complex archaea that bridge the gap between prokaryotes and eukaryotes.</title>
        <authorList>
            <person name="Spang A."/>
            <person name="Saw J.H."/>
            <person name="Jorgensen S.L."/>
            <person name="Zaremba-Niedzwiedzka K."/>
            <person name="Martijn J."/>
            <person name="Lind A.E."/>
            <person name="van Eijk R."/>
            <person name="Schleper C."/>
            <person name="Guy L."/>
            <person name="Ettema T.J."/>
        </authorList>
    </citation>
    <scope>NUCLEOTIDE SEQUENCE</scope>
</reference>
<name>A0A0F9DK20_9ZZZZ</name>
<dbReference type="EMBL" id="LAZR01041292">
    <property type="protein sequence ID" value="KKL12353.1"/>
    <property type="molecule type" value="Genomic_DNA"/>
</dbReference>
<protein>
    <submittedName>
        <fullName evidence="1">Uncharacterized protein</fullName>
    </submittedName>
</protein>
<accession>A0A0F9DK20</accession>
<feature type="non-terminal residue" evidence="1">
    <location>
        <position position="131"/>
    </location>
</feature>
<organism evidence="1">
    <name type="scientific">marine sediment metagenome</name>
    <dbReference type="NCBI Taxonomy" id="412755"/>
    <lineage>
        <taxon>unclassified sequences</taxon>
        <taxon>metagenomes</taxon>
        <taxon>ecological metagenomes</taxon>
    </lineage>
</organism>
<evidence type="ECO:0000313" key="1">
    <source>
        <dbReference type="EMBL" id="KKL12353.1"/>
    </source>
</evidence>
<gene>
    <name evidence="1" type="ORF">LCGC14_2536620</name>
</gene>
<proteinExistence type="predicted"/>
<dbReference type="AlphaFoldDB" id="A0A0F9DK20"/>